<feature type="region of interest" description="Disordered" evidence="3">
    <location>
        <begin position="662"/>
        <end position="685"/>
    </location>
</feature>
<evidence type="ECO:0000259" key="5">
    <source>
        <dbReference type="Pfam" id="PF20736"/>
    </source>
</evidence>
<dbReference type="OrthoDB" id="276323at2759"/>
<reference evidence="8" key="1">
    <citation type="journal article" date="2017" name="Nat. Microbiol.">
        <title>Global analysis of biosynthetic gene clusters reveals vast potential of secondary metabolite production in Penicillium species.</title>
        <authorList>
            <person name="Nielsen J.C."/>
            <person name="Grijseels S."/>
            <person name="Prigent S."/>
            <person name="Ji B."/>
            <person name="Dainat J."/>
            <person name="Nielsen K.F."/>
            <person name="Frisvad J.C."/>
            <person name="Workman M."/>
            <person name="Nielsen J."/>
        </authorList>
    </citation>
    <scope>NUCLEOTIDE SEQUENCE [LARGE SCALE GENOMIC DNA]</scope>
    <source>
        <strain evidence="8">IBT 11843</strain>
    </source>
</reference>
<feature type="region of interest" description="Disordered" evidence="3">
    <location>
        <begin position="1148"/>
        <end position="1176"/>
    </location>
</feature>
<feature type="compositionally biased region" description="Basic residues" evidence="3">
    <location>
        <begin position="744"/>
        <end position="753"/>
    </location>
</feature>
<dbReference type="Pfam" id="PF20736">
    <property type="entry name" value="Glyco_hydro127M"/>
    <property type="match status" value="1"/>
</dbReference>
<comment type="caution">
    <text evidence="7">The sequence shown here is derived from an EMBL/GenBank/DDBJ whole genome shotgun (WGS) entry which is preliminary data.</text>
</comment>
<evidence type="ECO:0000256" key="3">
    <source>
        <dbReference type="SAM" id="MobiDB-lite"/>
    </source>
</evidence>
<dbReference type="InterPro" id="IPR049049">
    <property type="entry name" value="Beta-AFase-like_GH127_C"/>
</dbReference>
<keyword evidence="2" id="KW-0175">Coiled coil</keyword>
<feature type="compositionally biased region" description="Low complexity" evidence="3">
    <location>
        <begin position="754"/>
        <end position="782"/>
    </location>
</feature>
<feature type="coiled-coil region" evidence="2">
    <location>
        <begin position="819"/>
        <end position="880"/>
    </location>
</feature>
<feature type="domain" description="Non-reducing end beta-L-arabinofuranosidase-like GH127 C-terminal" evidence="6">
    <location>
        <begin position="565"/>
        <end position="665"/>
    </location>
</feature>
<keyword evidence="8" id="KW-1185">Reference proteome</keyword>
<feature type="region of interest" description="Disordered" evidence="3">
    <location>
        <begin position="1566"/>
        <end position="1587"/>
    </location>
</feature>
<dbReference type="Proteomes" id="UP000191522">
    <property type="component" value="Unassembled WGS sequence"/>
</dbReference>
<dbReference type="STRING" id="69771.A0A1V6NRQ8"/>
<proteinExistence type="inferred from homology"/>
<evidence type="ECO:0008006" key="9">
    <source>
        <dbReference type="Google" id="ProtNLM"/>
    </source>
</evidence>
<protein>
    <recommendedName>
        <fullName evidence="9">DUF1680 domain protein</fullName>
    </recommendedName>
</protein>
<evidence type="ECO:0000259" key="6">
    <source>
        <dbReference type="Pfam" id="PF20737"/>
    </source>
</evidence>
<dbReference type="GO" id="GO:0005975">
    <property type="term" value="P:carbohydrate metabolic process"/>
    <property type="evidence" value="ECO:0007669"/>
    <property type="project" value="InterPro"/>
</dbReference>
<evidence type="ECO:0000256" key="1">
    <source>
        <dbReference type="ARBA" id="ARBA00010954"/>
    </source>
</evidence>
<sequence length="1672" mass="188189">MVTAEIQEVNMDYPQESFIATTFAPESFWARRREVVRAQTLRHQLQMLKQTGRYDAFKLKWHPCYSDPPTVYPVPNHQFWDSDVAKWIEGACYLLADNFDAEVDVAVRELVQMIREAQHPDGYLNIHYSVVEPGKRFTNLRDMHELYNAGHLIEGALAHRLYYKNDDMLAPILKYVDLLAATFGDQEGQIPGYPGHPEIELALLRLYKVTGNPKHLQLAKFFVEERGNANGGKEKKHYYDVEAEARGESEHDLPMYYPAARSYWYQQAHLPIVDQKTVEGHSVRAMYLLTAVADLVRIYHFESDFGAKYLPALRQLWSNMVEKKSYVTGGIGAVKKWEGFGIDYFLPQGTDEGGCYAETCAAIGVMMLAERLLQVELKSHYGDIMELCLYNAVLTGMSLDGKAFTYVNQLASSDQDLSQRHEWFECACCPPNVTRTLGFLGGYIWSHVVKKHSAIVNVHLYTSATLTLQVAESEVEITQKTNWPWEGDVEFDIRTDQSPLGLELRLRIPGWASSWEITPRPDQLDVRDGYLFLGEEWLQRHSKFRFSCPMQPRLVRPHPLTMQPVVYMTRGPIVYCVEDIDHPWENNHFKMTIFDPEAHIREETRSQPDPYVAIVAEKGATGELDTSPWNGQVTAETNPDIFGQARDLCFIPYYLRANRGGRGQMRSSPTPPYSHSPAQHRTHRTHRTALDLTMMRRNSDIEIRLPDAGPTPVSPDSVTESDVEMLSEEPAPPLTLPPHIAARFYRRSSKARRSSAASSRRSSISSLHSHHSNASSNGSQSADHIAQHLRRTSILESRKARLADRALHAEKVRLRATLAKAATRNLHSEERALAAQQARERLLADIVAKCEDQVKRAKKKAEDQREKQAAEHARMRLEMAEKFAEAEKRRTLYQQTHRRQRTSSLPAAEEKKMARAVTQSLTQDGAARKIQRVWRTHHAKGVMQQFRTLNLSVDRVREMSFEEVGALLSNRDVLDTMTKVLRLCGLQDMEGGALGERGAVRTFLSSYLIVTHPAEVLSGDGEQEQDLIAKARELLVAFEQVAALLSSGCCSPTVITADLQILCESHNVFFSAFHAWKSHDSTVLIEIMLAQFVELELIWQTVKGDTAGGVAEDYRQGIRQNQILLLARLKRLAGSDRAMQMIRDALKKAKKEKKRSTSKQSIPRSAEVAPSSGDVLTESVTSPISESFNNVDAAVLQELDKQRASPHERFTKILTALPENRVLVHELLLNKEYKIEETSYTDPRRQIMEHMCDQMRRDVEAGQGTGWTVAMATVIQDRLLRSLRPGNSLYVLVSEVLDPRLVESQCKAGSFSYENFFDFMNTILPRLCAPYRDPVVKAFAEDTSGDAIDRLARLMSIIDLLSLDHTNFMIQIAAPQLIQEAPGYEQRTFDNGVSDGSIGLGKTRRFWRTHRKIIVDEMKKRDPENIHGEPRPSATRVYAHGLVDLVLSNATVSEDLIPETLTLDHQRLERLHAKAFRIVATASILLTAKNLLKRDARSQWKPEADRILSLDFNEISADRVQSILQSTHPMPSNASAQLAATIRRVLAPVAIASAVAVPGASVQVCPDTSKRTGANPESAGTGPSAPSFSDPVARLILSRLRSHVLSRLSASSASERVRATTTASQSLAGAGMPEFVNEVGQLVEELEKIREVDWLCHGAVHERLCEEGVPTQ</sequence>
<evidence type="ECO:0000313" key="7">
    <source>
        <dbReference type="EMBL" id="OQD67269.1"/>
    </source>
</evidence>
<dbReference type="Pfam" id="PF07944">
    <property type="entry name" value="Beta-AFase-like_GH127_cat"/>
    <property type="match status" value="1"/>
</dbReference>
<dbReference type="InterPro" id="IPR049046">
    <property type="entry name" value="Beta-AFase-like_GH127_middle"/>
</dbReference>
<gene>
    <name evidence="7" type="ORF">PENDEC_c040G01515</name>
</gene>
<dbReference type="EMBL" id="MDYL01000040">
    <property type="protein sequence ID" value="OQD67269.1"/>
    <property type="molecule type" value="Genomic_DNA"/>
</dbReference>
<dbReference type="Pfam" id="PF05794">
    <property type="entry name" value="Tcp11"/>
    <property type="match status" value="1"/>
</dbReference>
<feature type="domain" description="Non-reducing end beta-L-arabinofuranosidase-like GH127 catalytic" evidence="4">
    <location>
        <begin position="26"/>
        <end position="437"/>
    </location>
</feature>
<dbReference type="PANTHER" id="PTHR43465">
    <property type="entry name" value="DUF1680 DOMAIN PROTEIN (AFU_ORTHOLOGUE AFUA_1G08910)"/>
    <property type="match status" value="1"/>
</dbReference>
<feature type="domain" description="Non-reducing end beta-L-arabinofuranosidase-like GH127 middle" evidence="5">
    <location>
        <begin position="456"/>
        <end position="540"/>
    </location>
</feature>
<feature type="region of interest" description="Disordered" evidence="3">
    <location>
        <begin position="703"/>
        <end position="784"/>
    </location>
</feature>
<evidence type="ECO:0000259" key="4">
    <source>
        <dbReference type="Pfam" id="PF07944"/>
    </source>
</evidence>
<name>A0A1V6NRQ8_PENDC</name>
<evidence type="ECO:0000256" key="2">
    <source>
        <dbReference type="SAM" id="Coils"/>
    </source>
</evidence>
<dbReference type="InterPro" id="IPR008862">
    <property type="entry name" value="Tcp11"/>
</dbReference>
<accession>A0A1V6NRQ8</accession>
<dbReference type="Pfam" id="PF20737">
    <property type="entry name" value="Glyco_hydro127C"/>
    <property type="match status" value="1"/>
</dbReference>
<dbReference type="InterPro" id="IPR008928">
    <property type="entry name" value="6-hairpin_glycosidase_sf"/>
</dbReference>
<dbReference type="PANTHER" id="PTHR43465:SF2">
    <property type="entry name" value="DUF1680 DOMAIN PROTEIN (AFU_ORTHOLOGUE AFUA_1G08910)"/>
    <property type="match status" value="1"/>
</dbReference>
<dbReference type="SUPFAM" id="SSF48208">
    <property type="entry name" value="Six-hairpin glycosidases"/>
    <property type="match status" value="1"/>
</dbReference>
<organism evidence="7 8">
    <name type="scientific">Penicillium decumbens</name>
    <dbReference type="NCBI Taxonomy" id="69771"/>
    <lineage>
        <taxon>Eukaryota</taxon>
        <taxon>Fungi</taxon>
        <taxon>Dikarya</taxon>
        <taxon>Ascomycota</taxon>
        <taxon>Pezizomycotina</taxon>
        <taxon>Eurotiomycetes</taxon>
        <taxon>Eurotiomycetidae</taxon>
        <taxon>Eurotiales</taxon>
        <taxon>Aspergillaceae</taxon>
        <taxon>Penicillium</taxon>
    </lineage>
</organism>
<dbReference type="InterPro" id="IPR049174">
    <property type="entry name" value="Beta-AFase-like"/>
</dbReference>
<dbReference type="InterPro" id="IPR012878">
    <property type="entry name" value="Beta-AFase-like_GH127_cat"/>
</dbReference>
<evidence type="ECO:0000313" key="8">
    <source>
        <dbReference type="Proteomes" id="UP000191522"/>
    </source>
</evidence>
<comment type="similarity">
    <text evidence="1">Belongs to the TCP11 family.</text>
</comment>
<feature type="compositionally biased region" description="Basic residues" evidence="3">
    <location>
        <begin position="1148"/>
        <end position="1157"/>
    </location>
</feature>